<keyword evidence="1 5" id="KW-1003">Cell membrane</keyword>
<evidence type="ECO:0000256" key="5">
    <source>
        <dbReference type="HAMAP-Rule" id="MF_01600"/>
    </source>
</evidence>
<evidence type="ECO:0000313" key="8">
    <source>
        <dbReference type="Proteomes" id="UP000612899"/>
    </source>
</evidence>
<evidence type="ECO:0000256" key="1">
    <source>
        <dbReference type="ARBA" id="ARBA00022475"/>
    </source>
</evidence>
<dbReference type="Pfam" id="PF03699">
    <property type="entry name" value="UPF0182"/>
    <property type="match status" value="1"/>
</dbReference>
<organism evidence="7 8">
    <name type="scientific">Rhizocola hellebori</name>
    <dbReference type="NCBI Taxonomy" id="1392758"/>
    <lineage>
        <taxon>Bacteria</taxon>
        <taxon>Bacillati</taxon>
        <taxon>Actinomycetota</taxon>
        <taxon>Actinomycetes</taxon>
        <taxon>Micromonosporales</taxon>
        <taxon>Micromonosporaceae</taxon>
        <taxon>Rhizocola</taxon>
    </lineage>
</organism>
<dbReference type="RefSeq" id="WP_203911860.1">
    <property type="nucleotide sequence ID" value="NZ_BONY01000044.1"/>
</dbReference>
<keyword evidence="2 5" id="KW-0812">Transmembrane</keyword>
<feature type="compositionally biased region" description="Pro residues" evidence="6">
    <location>
        <begin position="872"/>
        <end position="891"/>
    </location>
</feature>
<evidence type="ECO:0000256" key="3">
    <source>
        <dbReference type="ARBA" id="ARBA00022989"/>
    </source>
</evidence>
<evidence type="ECO:0000256" key="2">
    <source>
        <dbReference type="ARBA" id="ARBA00022692"/>
    </source>
</evidence>
<dbReference type="Proteomes" id="UP000612899">
    <property type="component" value="Unassembled WGS sequence"/>
</dbReference>
<evidence type="ECO:0000313" key="7">
    <source>
        <dbReference type="EMBL" id="GIH08101.1"/>
    </source>
</evidence>
<keyword evidence="3 5" id="KW-1133">Transmembrane helix</keyword>
<feature type="region of interest" description="Disordered" evidence="6">
    <location>
        <begin position="868"/>
        <end position="893"/>
    </location>
</feature>
<comment type="subcellular location">
    <subcellularLocation>
        <location evidence="5">Cell membrane</location>
        <topology evidence="5">Multi-pass membrane protein</topology>
    </subcellularLocation>
</comment>
<accession>A0A8J3QCJ3</accession>
<feature type="transmembrane region" description="Helical" evidence="5">
    <location>
        <begin position="251"/>
        <end position="271"/>
    </location>
</feature>
<comment type="caution">
    <text evidence="7">The sequence shown here is derived from an EMBL/GenBank/DDBJ whole genome shotgun (WGS) entry which is preliminary data.</text>
</comment>
<comment type="similarity">
    <text evidence="5">Belongs to the UPF0182 family.</text>
</comment>
<dbReference type="GO" id="GO:0005576">
    <property type="term" value="C:extracellular region"/>
    <property type="evidence" value="ECO:0007669"/>
    <property type="project" value="TreeGrafter"/>
</dbReference>
<keyword evidence="8" id="KW-1185">Reference proteome</keyword>
<keyword evidence="4 5" id="KW-0472">Membrane</keyword>
<gene>
    <name evidence="7" type="ORF">Rhe02_61680</name>
</gene>
<dbReference type="InterPro" id="IPR005372">
    <property type="entry name" value="UPF0182"/>
</dbReference>
<dbReference type="AlphaFoldDB" id="A0A8J3QCJ3"/>
<sequence>MSRRSRAWLIVLTGLLVGFAILGWIVEAWTEWLWYDEVGATQVFTGQLGTRLGLFAVAGLLIAGFIFGNLFLAYKLRPFLPPTGHTQEALERYRYLLGPRLIRWFILTAGIIGFFAGLAAQGHWKEWMLFRNSVPFGQTDPEFGVDLSFYVFRLPFWEYLLGTGFTIIVLALIGAIAVHYLYGGVRISGPGDRITTGARAHLTGLVALFVILKAIAYALDRRALLLDTITGTRLTGAGYTDINALLPAKEMLIYISIIVAVAILVFSNAVMRNLTWPGAALGLLAVSAVAIGGIYPWGVQTFRVDPSRNVEEAQYIKRAIDSTRTAFGLNDTKKTDYRAGIVTPPPSLAEDQTVVPNIRVLDPAVVSEAFTQLAQVRSFYHFGDKLDIDRYTVDNKVRDYVVGLREISYDALTGTQNNWINRHTIYTHGYGLVAAPANEVCGGQPKFVSGFFAGQTTAGGCAQSTEVIKVEQPRVYYGEQMKEYAIVGKPAGETPIEYDRPVGADADEHHTYSGSGGVKLDSTWRRLLYSIKYAESNFLLANAVNDQSKILYERDPRTRVQKVAPFLTLDGDPYPAAVNGRIVWIIDGYTTSANFPYSKRVDLADVTSDSLTDFGTFALAKQQINYIRNSVKATVDAYDGTVTLYEFDDKDPVLKAWNAAFGGKLIKPKSAIPDDLKAHFRYPADLFKVQRDLLTQFHVTEAGQFFTEADFWALPDDPAKAVKAKQPPYYLLTQLPEQNETRFQLVAAVTPKDRQNLAALISGSYVDNKPTLQLLEFGKESPIFGPGQAQQEMENNAAARSDLNIWGANGVKGNLLSLPYGGGMLYIEPIYLKSSGERTYPQLQRVLMNFGGKVAYATTVQAGIAQLLSGPAAPPPNTNPQPPGNAAPPPTNGALAAAAAKVEQAINDLRAAQQKGDFEAQGKALAALDAAMDEFLAAQAAAATPAPSATPTPTG</sequence>
<reference evidence="7" key="1">
    <citation type="submission" date="2021-01" db="EMBL/GenBank/DDBJ databases">
        <title>Whole genome shotgun sequence of Rhizocola hellebori NBRC 109834.</title>
        <authorList>
            <person name="Komaki H."/>
            <person name="Tamura T."/>
        </authorList>
    </citation>
    <scope>NUCLEOTIDE SEQUENCE</scope>
    <source>
        <strain evidence="7">NBRC 109834</strain>
    </source>
</reference>
<protein>
    <recommendedName>
        <fullName evidence="5">UPF0182 protein Rhe02_61680</fullName>
    </recommendedName>
</protein>
<feature type="transmembrane region" description="Helical" evidence="5">
    <location>
        <begin position="52"/>
        <end position="72"/>
    </location>
</feature>
<dbReference type="PANTHER" id="PTHR39344:SF1">
    <property type="entry name" value="UPF0182 PROTEIN SLL1060"/>
    <property type="match status" value="1"/>
</dbReference>
<feature type="transmembrane region" description="Helical" evidence="5">
    <location>
        <begin position="101"/>
        <end position="120"/>
    </location>
</feature>
<feature type="transmembrane region" description="Helical" evidence="5">
    <location>
        <begin position="159"/>
        <end position="182"/>
    </location>
</feature>
<feature type="transmembrane region" description="Helical" evidence="5">
    <location>
        <begin position="7"/>
        <end position="26"/>
    </location>
</feature>
<evidence type="ECO:0000256" key="4">
    <source>
        <dbReference type="ARBA" id="ARBA00023136"/>
    </source>
</evidence>
<dbReference type="GO" id="GO:0005886">
    <property type="term" value="C:plasma membrane"/>
    <property type="evidence" value="ECO:0007669"/>
    <property type="project" value="UniProtKB-SubCell"/>
</dbReference>
<dbReference type="PANTHER" id="PTHR39344">
    <property type="entry name" value="UPF0182 PROTEIN SLL1060"/>
    <property type="match status" value="1"/>
</dbReference>
<dbReference type="EMBL" id="BONY01000044">
    <property type="protein sequence ID" value="GIH08101.1"/>
    <property type="molecule type" value="Genomic_DNA"/>
</dbReference>
<dbReference type="HAMAP" id="MF_01600">
    <property type="entry name" value="UPF0182"/>
    <property type="match status" value="1"/>
</dbReference>
<name>A0A8J3QCJ3_9ACTN</name>
<feature type="transmembrane region" description="Helical" evidence="5">
    <location>
        <begin position="278"/>
        <end position="298"/>
    </location>
</feature>
<feature type="transmembrane region" description="Helical" evidence="5">
    <location>
        <begin position="202"/>
        <end position="219"/>
    </location>
</feature>
<evidence type="ECO:0000256" key="6">
    <source>
        <dbReference type="SAM" id="MobiDB-lite"/>
    </source>
</evidence>
<proteinExistence type="inferred from homology"/>